<reference evidence="1 2" key="1">
    <citation type="journal article" date="2021" name="Int. J. Syst. Evol. Microbiol.">
        <title>Reticulibacter mediterranei gen. nov., sp. nov., within the new family Reticulibacteraceae fam. nov., and Ktedonospora formicarum gen. nov., sp. nov., Ktedonobacter robiniae sp. nov., Dictyobacter formicarum sp. nov. and Dictyobacter arantiisoli sp. nov., belonging to the class Ktedonobacteria.</title>
        <authorList>
            <person name="Yabe S."/>
            <person name="Zheng Y."/>
            <person name="Wang C.M."/>
            <person name="Sakai Y."/>
            <person name="Abe K."/>
            <person name="Yokota A."/>
            <person name="Donadio S."/>
            <person name="Cavaletti L."/>
            <person name="Monciardini P."/>
        </authorList>
    </citation>
    <scope>NUCLEOTIDE SEQUENCE [LARGE SCALE GENOMIC DNA]</scope>
    <source>
        <strain evidence="1 2">SOSP1-9</strain>
    </source>
</reference>
<dbReference type="RefSeq" id="WP_201366685.1">
    <property type="nucleotide sequence ID" value="NZ_BNJJ01000032.1"/>
</dbReference>
<proteinExistence type="predicted"/>
<protein>
    <recommendedName>
        <fullName evidence="3">Thoeris protein ThsB TIR-like domain-containing protein</fullName>
    </recommendedName>
</protein>
<comment type="caution">
    <text evidence="1">The sequence shown here is derived from an EMBL/GenBank/DDBJ whole genome shotgun (WGS) entry which is preliminary data.</text>
</comment>
<gene>
    <name evidence="1" type="ORF">KSZ_71640</name>
</gene>
<dbReference type="Proteomes" id="UP000635565">
    <property type="component" value="Unassembled WGS sequence"/>
</dbReference>
<keyword evidence="2" id="KW-1185">Reference proteome</keyword>
<accession>A0ABQ3VTK9</accession>
<organism evidence="1 2">
    <name type="scientific">Dictyobacter formicarum</name>
    <dbReference type="NCBI Taxonomy" id="2778368"/>
    <lineage>
        <taxon>Bacteria</taxon>
        <taxon>Bacillati</taxon>
        <taxon>Chloroflexota</taxon>
        <taxon>Ktedonobacteria</taxon>
        <taxon>Ktedonobacterales</taxon>
        <taxon>Dictyobacteraceae</taxon>
        <taxon>Dictyobacter</taxon>
    </lineage>
</organism>
<sequence>MMYHGATTNHNPWLDALDPHDKLLLVLPELTPEKWDHMGQDLLLRLQVAKRLNLQNLIILCLDQSQGAQMPDWKQCLDQSSWEEMDAPEWLKHVLKQRLGSTLVVLEERPPLDFAGWKDPNVYQTAFNRLLDALKVR</sequence>
<evidence type="ECO:0000313" key="1">
    <source>
        <dbReference type="EMBL" id="GHO89158.1"/>
    </source>
</evidence>
<dbReference type="EMBL" id="BNJJ01000032">
    <property type="protein sequence ID" value="GHO89158.1"/>
    <property type="molecule type" value="Genomic_DNA"/>
</dbReference>
<name>A0ABQ3VTK9_9CHLR</name>
<evidence type="ECO:0000313" key="2">
    <source>
        <dbReference type="Proteomes" id="UP000635565"/>
    </source>
</evidence>
<evidence type="ECO:0008006" key="3">
    <source>
        <dbReference type="Google" id="ProtNLM"/>
    </source>
</evidence>